<keyword evidence="11" id="KW-1185">Reference proteome</keyword>
<dbReference type="Pfam" id="PF04082">
    <property type="entry name" value="Fungal_trans"/>
    <property type="match status" value="1"/>
</dbReference>
<dbReference type="SUPFAM" id="SSF57701">
    <property type="entry name" value="Zn2/Cys6 DNA-binding domain"/>
    <property type="match status" value="1"/>
</dbReference>
<dbReference type="InterPro" id="IPR036864">
    <property type="entry name" value="Zn2-C6_fun-type_DNA-bd_sf"/>
</dbReference>
<dbReference type="SMART" id="SM00066">
    <property type="entry name" value="GAL4"/>
    <property type="match status" value="1"/>
</dbReference>
<evidence type="ECO:0000259" key="9">
    <source>
        <dbReference type="PROSITE" id="PS50048"/>
    </source>
</evidence>
<dbReference type="GO" id="GO:0006351">
    <property type="term" value="P:DNA-templated transcription"/>
    <property type="evidence" value="ECO:0007669"/>
    <property type="project" value="InterPro"/>
</dbReference>
<dbReference type="PANTHER" id="PTHR47782:SF8">
    <property type="entry name" value="ZN(II)2CYS6 TRANSCRIPTION FACTOR (EUROFUNG)"/>
    <property type="match status" value="1"/>
</dbReference>
<reference evidence="10" key="1">
    <citation type="journal article" date="2020" name="Stud. Mycol.">
        <title>101 Dothideomycetes genomes: a test case for predicting lifestyles and emergence of pathogens.</title>
        <authorList>
            <person name="Haridas S."/>
            <person name="Albert R."/>
            <person name="Binder M."/>
            <person name="Bloem J."/>
            <person name="Labutti K."/>
            <person name="Salamov A."/>
            <person name="Andreopoulos B."/>
            <person name="Baker S."/>
            <person name="Barry K."/>
            <person name="Bills G."/>
            <person name="Bluhm B."/>
            <person name="Cannon C."/>
            <person name="Castanera R."/>
            <person name="Culley D."/>
            <person name="Daum C."/>
            <person name="Ezra D."/>
            <person name="Gonzalez J."/>
            <person name="Henrissat B."/>
            <person name="Kuo A."/>
            <person name="Liang C."/>
            <person name="Lipzen A."/>
            <person name="Lutzoni F."/>
            <person name="Magnuson J."/>
            <person name="Mondo S."/>
            <person name="Nolan M."/>
            <person name="Ohm R."/>
            <person name="Pangilinan J."/>
            <person name="Park H.-J."/>
            <person name="Ramirez L."/>
            <person name="Alfaro M."/>
            <person name="Sun H."/>
            <person name="Tritt A."/>
            <person name="Yoshinaga Y."/>
            <person name="Zwiers L.-H."/>
            <person name="Turgeon B."/>
            <person name="Goodwin S."/>
            <person name="Spatafora J."/>
            <person name="Crous P."/>
            <person name="Grigoriev I."/>
        </authorList>
    </citation>
    <scope>NUCLEOTIDE SEQUENCE</scope>
    <source>
        <strain evidence="10">CBS 473.64</strain>
    </source>
</reference>
<dbReference type="Proteomes" id="UP000799753">
    <property type="component" value="Unassembled WGS sequence"/>
</dbReference>
<gene>
    <name evidence="10" type="ORF">P280DRAFT_513102</name>
</gene>
<name>A0A6A6SD39_9PLEO</name>
<keyword evidence="7" id="KW-0539">Nucleus</keyword>
<organism evidence="10 11">
    <name type="scientific">Massarina eburnea CBS 473.64</name>
    <dbReference type="NCBI Taxonomy" id="1395130"/>
    <lineage>
        <taxon>Eukaryota</taxon>
        <taxon>Fungi</taxon>
        <taxon>Dikarya</taxon>
        <taxon>Ascomycota</taxon>
        <taxon>Pezizomycotina</taxon>
        <taxon>Dothideomycetes</taxon>
        <taxon>Pleosporomycetidae</taxon>
        <taxon>Pleosporales</taxon>
        <taxon>Massarineae</taxon>
        <taxon>Massarinaceae</taxon>
        <taxon>Massarina</taxon>
    </lineage>
</organism>
<keyword evidence="4" id="KW-0805">Transcription regulation</keyword>
<feature type="domain" description="Zn(2)-C6 fungal-type" evidence="9">
    <location>
        <begin position="31"/>
        <end position="61"/>
    </location>
</feature>
<evidence type="ECO:0000256" key="1">
    <source>
        <dbReference type="ARBA" id="ARBA00004123"/>
    </source>
</evidence>
<dbReference type="GO" id="GO:0005634">
    <property type="term" value="C:nucleus"/>
    <property type="evidence" value="ECO:0007669"/>
    <property type="project" value="UniProtKB-SubCell"/>
</dbReference>
<dbReference type="Gene3D" id="4.10.240.10">
    <property type="entry name" value="Zn(2)-C6 fungal-type DNA-binding domain"/>
    <property type="match status" value="1"/>
</dbReference>
<dbReference type="AlphaFoldDB" id="A0A6A6SD39"/>
<dbReference type="GO" id="GO:0008270">
    <property type="term" value="F:zinc ion binding"/>
    <property type="evidence" value="ECO:0007669"/>
    <property type="project" value="InterPro"/>
</dbReference>
<feature type="region of interest" description="Disordered" evidence="8">
    <location>
        <begin position="608"/>
        <end position="637"/>
    </location>
</feature>
<evidence type="ECO:0000256" key="3">
    <source>
        <dbReference type="ARBA" id="ARBA00022833"/>
    </source>
</evidence>
<evidence type="ECO:0000256" key="8">
    <source>
        <dbReference type="SAM" id="MobiDB-lite"/>
    </source>
</evidence>
<dbReference type="EMBL" id="MU006777">
    <property type="protein sequence ID" value="KAF2645182.1"/>
    <property type="molecule type" value="Genomic_DNA"/>
</dbReference>
<proteinExistence type="predicted"/>
<dbReference type="OrthoDB" id="5416384at2759"/>
<evidence type="ECO:0000256" key="4">
    <source>
        <dbReference type="ARBA" id="ARBA00023015"/>
    </source>
</evidence>
<feature type="compositionally biased region" description="Low complexity" evidence="8">
    <location>
        <begin position="610"/>
        <end position="628"/>
    </location>
</feature>
<dbReference type="Pfam" id="PF00172">
    <property type="entry name" value="Zn_clus"/>
    <property type="match status" value="1"/>
</dbReference>
<evidence type="ECO:0000256" key="6">
    <source>
        <dbReference type="ARBA" id="ARBA00023163"/>
    </source>
</evidence>
<dbReference type="CDD" id="cd14723">
    <property type="entry name" value="ZIP_Ppr1"/>
    <property type="match status" value="1"/>
</dbReference>
<evidence type="ECO:0000313" key="11">
    <source>
        <dbReference type="Proteomes" id="UP000799753"/>
    </source>
</evidence>
<dbReference type="InterPro" id="IPR007219">
    <property type="entry name" value="XnlR_reg_dom"/>
</dbReference>
<dbReference type="PANTHER" id="PTHR47782">
    <property type="entry name" value="ZN(II)2CYS6 TRANSCRIPTION FACTOR (EUROFUNG)-RELATED"/>
    <property type="match status" value="1"/>
</dbReference>
<accession>A0A6A6SD39</accession>
<keyword evidence="2" id="KW-0479">Metal-binding</keyword>
<dbReference type="GO" id="GO:0000981">
    <property type="term" value="F:DNA-binding transcription factor activity, RNA polymerase II-specific"/>
    <property type="evidence" value="ECO:0007669"/>
    <property type="project" value="InterPro"/>
</dbReference>
<dbReference type="GO" id="GO:0045944">
    <property type="term" value="P:positive regulation of transcription by RNA polymerase II"/>
    <property type="evidence" value="ECO:0007669"/>
    <property type="project" value="TreeGrafter"/>
</dbReference>
<sequence>MDVVQSNEEGAREAAREGANGAGRIAHTLTACCRCRTRKTRCDPGLPRCGPCERTNSHCEYFDAAKNRKIPRNYVVHLQHKVRDLEKQLLDLERDDAEPDAEDVMRGAAAVRVQDTDESKFLGPSSGITITRLVMQLAKQFTDSKSISEIVPDASAKNIKATFDQEDARPTSKVYPLVSDVAAEELPNRELTNLLLELFYCKVHPMYPVFHEPTFTKDVEDVYAGSKDAYQNYCLRMVIAISLQRMDTQYAGLADSYYLSALKFFESAVKPMTLKTLQCFVLMAGYSLLTPTRTAVYYIIGLGVRLCQALGLHEERTITRGPGGRPADPLEVDMRRRLFWSILTMEYGLSHSLGRPSHFATRSEHIDVNFCELVDDLFITKEAILPAPQASLKKWIAIHFWKMRMLQLEIRRTLYQRKRAQPKNDQDPWFAEMQNKMEAWRDTAPEMDGGSGLNKVWFIGRYNTMVCFLYRPSPQIPRPSARAAVLSFDACKYNIYMTRDQIQSKSVDVTWIFTQAIFMVVNVMLWSLSYSEVRRNHSREEVESHLIVALESIELASERWPGVASALELYRNLIGACMRIYDKDGDIPIAAASPSDSASVASGIVDGINRSRTTSPATASTASVGTPSETTHPPFGYLPLNQNQALFGFSTPQQNVSSRPSSQHTPSSQQQSASTHLSPQHAAPQPYLDASPKSSIDHNIPIFNYSQAPPQFAPLPTTFAELPQWNPAFSMPPLQEPFSMSVQPQSQHLTSPIFNENYAANQGYPMTDYLYPQWGEDLRGGGLTHEQQMQLMQDFEANETGKIEEMIQQSHQLFRPHVQSY</sequence>
<dbReference type="InterPro" id="IPR052202">
    <property type="entry name" value="Yeast_MetPath_Reg"/>
</dbReference>
<feature type="region of interest" description="Disordered" evidence="8">
    <location>
        <begin position="651"/>
        <end position="693"/>
    </location>
</feature>
<dbReference type="CDD" id="cd12148">
    <property type="entry name" value="fungal_TF_MHR"/>
    <property type="match status" value="1"/>
</dbReference>
<keyword evidence="6" id="KW-0804">Transcription</keyword>
<dbReference type="InterPro" id="IPR001138">
    <property type="entry name" value="Zn2Cys6_DnaBD"/>
</dbReference>
<dbReference type="SMART" id="SM00906">
    <property type="entry name" value="Fungal_trans"/>
    <property type="match status" value="1"/>
</dbReference>
<comment type="subcellular location">
    <subcellularLocation>
        <location evidence="1">Nucleus</location>
    </subcellularLocation>
</comment>
<dbReference type="CDD" id="cd00067">
    <property type="entry name" value="GAL4"/>
    <property type="match status" value="1"/>
</dbReference>
<dbReference type="PROSITE" id="PS50048">
    <property type="entry name" value="ZN2_CY6_FUNGAL_2"/>
    <property type="match status" value="1"/>
</dbReference>
<evidence type="ECO:0000256" key="7">
    <source>
        <dbReference type="ARBA" id="ARBA00023242"/>
    </source>
</evidence>
<keyword evidence="3" id="KW-0862">Zinc</keyword>
<feature type="compositionally biased region" description="Low complexity" evidence="8">
    <location>
        <begin position="657"/>
        <end position="676"/>
    </location>
</feature>
<keyword evidence="5" id="KW-0238">DNA-binding</keyword>
<protein>
    <recommendedName>
        <fullName evidence="9">Zn(2)-C6 fungal-type domain-containing protein</fullName>
    </recommendedName>
</protein>
<evidence type="ECO:0000313" key="10">
    <source>
        <dbReference type="EMBL" id="KAF2645182.1"/>
    </source>
</evidence>
<evidence type="ECO:0000256" key="5">
    <source>
        <dbReference type="ARBA" id="ARBA00023125"/>
    </source>
</evidence>
<dbReference type="PROSITE" id="PS00463">
    <property type="entry name" value="ZN2_CY6_FUNGAL_1"/>
    <property type="match status" value="1"/>
</dbReference>
<evidence type="ECO:0000256" key="2">
    <source>
        <dbReference type="ARBA" id="ARBA00022723"/>
    </source>
</evidence>
<dbReference type="GO" id="GO:0043565">
    <property type="term" value="F:sequence-specific DNA binding"/>
    <property type="evidence" value="ECO:0007669"/>
    <property type="project" value="TreeGrafter"/>
</dbReference>